<evidence type="ECO:0000313" key="3">
    <source>
        <dbReference type="Proteomes" id="UP000250079"/>
    </source>
</evidence>
<dbReference type="EMBL" id="CP018632">
    <property type="protein sequence ID" value="ASJ74681.1"/>
    <property type="molecule type" value="Genomic_DNA"/>
</dbReference>
<reference evidence="2 3" key="1">
    <citation type="submission" date="2016-12" db="EMBL/GenBank/DDBJ databases">
        <authorList>
            <person name="Song W.-J."/>
            <person name="Kurnit D.M."/>
        </authorList>
    </citation>
    <scope>NUCLEOTIDE SEQUENCE [LARGE SCALE GENOMIC DNA]</scope>
    <source>
        <strain evidence="2 3">IMCC3135</strain>
    </source>
</reference>
<keyword evidence="3" id="KW-1185">Reference proteome</keyword>
<protein>
    <recommendedName>
        <fullName evidence="4">Chromosome partition protein Smc</fullName>
    </recommendedName>
</protein>
<organism evidence="2 3">
    <name type="scientific">Granulosicoccus antarcticus IMCC3135</name>
    <dbReference type="NCBI Taxonomy" id="1192854"/>
    <lineage>
        <taxon>Bacteria</taxon>
        <taxon>Pseudomonadati</taxon>
        <taxon>Pseudomonadota</taxon>
        <taxon>Gammaproteobacteria</taxon>
        <taxon>Chromatiales</taxon>
        <taxon>Granulosicoccaceae</taxon>
        <taxon>Granulosicoccus</taxon>
    </lineage>
</organism>
<name>A0A2Z2NXI0_9GAMM</name>
<keyword evidence="1" id="KW-0812">Transmembrane</keyword>
<keyword evidence="1" id="KW-1133">Transmembrane helix</keyword>
<dbReference type="KEGG" id="gai:IMCC3135_23060"/>
<keyword evidence="1" id="KW-0472">Membrane</keyword>
<evidence type="ECO:0008006" key="4">
    <source>
        <dbReference type="Google" id="ProtNLM"/>
    </source>
</evidence>
<evidence type="ECO:0000256" key="1">
    <source>
        <dbReference type="SAM" id="Phobius"/>
    </source>
</evidence>
<dbReference type="AlphaFoldDB" id="A0A2Z2NXI0"/>
<accession>A0A2Z2NXI0</accession>
<sequence length="202" mass="22845">MEWTSLLPYLYFAVLGIFCLIFGYVLGARRSRVVKLRVLRDLNTQSLELLDTKSSLSSLEHYASQQERKDRLLKLTLQKLQQAEARCRQMSDIQDRQHRKNYVEMSRLRLDAVQAHEAAAKAKDIAQRATAHLQRLEQASPKTQTIIAPEPKSYGTGEPVTVSVVDQIHPKSARDNIVPVSNRDSARLTRLSSSNEASAPFS</sequence>
<dbReference type="Proteomes" id="UP000250079">
    <property type="component" value="Chromosome"/>
</dbReference>
<feature type="transmembrane region" description="Helical" evidence="1">
    <location>
        <begin position="6"/>
        <end position="27"/>
    </location>
</feature>
<gene>
    <name evidence="2" type="ORF">IMCC3135_23060</name>
</gene>
<evidence type="ECO:0000313" key="2">
    <source>
        <dbReference type="EMBL" id="ASJ74681.1"/>
    </source>
</evidence>
<proteinExistence type="predicted"/>